<evidence type="ECO:0000313" key="1">
    <source>
        <dbReference type="EMBL" id="SUX09914.1"/>
    </source>
</evidence>
<name>A0A381DHT4_9BACT</name>
<gene>
    <name evidence="1" type="ORF">NCTC12475_00257</name>
</gene>
<protein>
    <submittedName>
        <fullName evidence="1">Uncharacterized protein</fullName>
    </submittedName>
</protein>
<accession>A0A381DHT4</accession>
<keyword evidence="2" id="KW-1185">Reference proteome</keyword>
<sequence>MRQINIEATKDLLKEMRKWSYNNDFLIVAWEPIYKDEFQGKYINNEKLDEYTDCIIDEWFKNDEPSKVDEDGEYHYFKSVDE</sequence>
<evidence type="ECO:0000313" key="2">
    <source>
        <dbReference type="Proteomes" id="UP000254920"/>
    </source>
</evidence>
<proteinExistence type="predicted"/>
<dbReference type="RefSeq" id="WP_089182530.1">
    <property type="nucleotide sequence ID" value="NZ_CP043427.1"/>
</dbReference>
<dbReference type="EMBL" id="UFVD01000001">
    <property type="protein sequence ID" value="SUX09914.1"/>
    <property type="molecule type" value="Genomic_DNA"/>
</dbReference>
<organism evidence="1 2">
    <name type="scientific">Campylobacter sputorum subsp. sputorum</name>
    <dbReference type="NCBI Taxonomy" id="32024"/>
    <lineage>
        <taxon>Bacteria</taxon>
        <taxon>Pseudomonadati</taxon>
        <taxon>Campylobacterota</taxon>
        <taxon>Epsilonproteobacteria</taxon>
        <taxon>Campylobacterales</taxon>
        <taxon>Campylobacteraceae</taxon>
        <taxon>Campylobacter</taxon>
    </lineage>
</organism>
<dbReference type="GeneID" id="93090704"/>
<dbReference type="Proteomes" id="UP000254920">
    <property type="component" value="Unassembled WGS sequence"/>
</dbReference>
<dbReference type="AlphaFoldDB" id="A0A381DHT4"/>
<reference evidence="1 2" key="1">
    <citation type="submission" date="2018-06" db="EMBL/GenBank/DDBJ databases">
        <authorList>
            <consortium name="Pathogen Informatics"/>
            <person name="Doyle S."/>
        </authorList>
    </citation>
    <scope>NUCLEOTIDE SEQUENCE [LARGE SCALE GENOMIC DNA]</scope>
    <source>
        <strain evidence="1 2">NCTC12475</strain>
    </source>
</reference>